<evidence type="ECO:0000259" key="9">
    <source>
        <dbReference type="PROSITE" id="PS50042"/>
    </source>
</evidence>
<evidence type="ECO:0000313" key="10">
    <source>
        <dbReference type="EMBL" id="GBC63899.1"/>
    </source>
</evidence>
<evidence type="ECO:0000256" key="8">
    <source>
        <dbReference type="ARBA" id="ARBA00023303"/>
    </source>
</evidence>
<dbReference type="Gene3D" id="2.60.120.10">
    <property type="entry name" value="Jelly Rolls"/>
    <property type="match status" value="1"/>
</dbReference>
<evidence type="ECO:0000313" key="11">
    <source>
        <dbReference type="Proteomes" id="UP000288096"/>
    </source>
</evidence>
<dbReference type="OrthoDB" id="892842at2"/>
<dbReference type="InterPro" id="IPR050866">
    <property type="entry name" value="CNG_cation_channel"/>
</dbReference>
<dbReference type="InterPro" id="IPR018488">
    <property type="entry name" value="cNMP-bd_CS"/>
</dbReference>
<keyword evidence="3" id="KW-0812">Transmembrane</keyword>
<dbReference type="SUPFAM" id="SSF51206">
    <property type="entry name" value="cAMP-binding domain-like"/>
    <property type="match status" value="1"/>
</dbReference>
<keyword evidence="7" id="KW-1071">Ligand-gated ion channel</keyword>
<keyword evidence="2" id="KW-0813">Transport</keyword>
<dbReference type="GO" id="GO:0005221">
    <property type="term" value="F:intracellularly cyclic nucleotide-activated monoatomic cation channel activity"/>
    <property type="evidence" value="ECO:0007669"/>
    <property type="project" value="InterPro"/>
</dbReference>
<keyword evidence="8" id="KW-0407">Ion channel</keyword>
<gene>
    <name evidence="10" type="ORF">DENIS_4898</name>
</gene>
<keyword evidence="5" id="KW-0406">Ion transport</keyword>
<dbReference type="PROSITE" id="PS00888">
    <property type="entry name" value="CNMP_BINDING_1"/>
    <property type="match status" value="1"/>
</dbReference>
<organism evidence="10 11">
    <name type="scientific">Desulfonema ishimotonii</name>
    <dbReference type="NCBI Taxonomy" id="45657"/>
    <lineage>
        <taxon>Bacteria</taxon>
        <taxon>Pseudomonadati</taxon>
        <taxon>Thermodesulfobacteriota</taxon>
        <taxon>Desulfobacteria</taxon>
        <taxon>Desulfobacterales</taxon>
        <taxon>Desulfococcaceae</taxon>
        <taxon>Desulfonema</taxon>
    </lineage>
</organism>
<accession>A0A401G3T7</accession>
<evidence type="ECO:0000256" key="1">
    <source>
        <dbReference type="ARBA" id="ARBA00004141"/>
    </source>
</evidence>
<comment type="caution">
    <text evidence="10">The sequence shown here is derived from an EMBL/GenBank/DDBJ whole genome shotgun (WGS) entry which is preliminary data.</text>
</comment>
<dbReference type="InterPro" id="IPR018490">
    <property type="entry name" value="cNMP-bd_dom_sf"/>
</dbReference>
<dbReference type="InterPro" id="IPR014710">
    <property type="entry name" value="RmlC-like_jellyroll"/>
</dbReference>
<evidence type="ECO:0000256" key="7">
    <source>
        <dbReference type="ARBA" id="ARBA00023286"/>
    </source>
</evidence>
<sequence length="355" mass="39178">MNMPDTILEIIKDNHCPIYKAGDAFRLSGRVLTLPPGKPACMVLAEDIKTALTTGRYTEDIRQNNCPVYQFNCSGPVTDCTGSIRMEYRLPPDTAALPADGEKAEKIRAIINVLARFPIFQGLDDGQLRDLGRYLKYSQLPRGTVIIKKGTPGVNLFIIAAGKVEVIGDDAMRIAWLGRGEVFGEMSLISGEPVGATIKVVEPVRLLYMKGRDFGKILSRYPTLQMYFARLLAQRLAATNMARSEDFSSGMAGKLSEVPPSELFQTLNVNQKTGGADLALSGGNARVCFRQGEPVWAEYKGKNGPDAFFEILKAKEGRFRFSPNLSPEEAGAPEMGEFMWLLMEGIRRMDEDHVT</sequence>
<dbReference type="Pfam" id="PF00027">
    <property type="entry name" value="cNMP_binding"/>
    <property type="match status" value="1"/>
</dbReference>
<dbReference type="Pfam" id="PF14332">
    <property type="entry name" value="DUF4388"/>
    <property type="match status" value="1"/>
</dbReference>
<reference evidence="11" key="1">
    <citation type="submission" date="2017-11" db="EMBL/GenBank/DDBJ databases">
        <authorList>
            <person name="Watanabe M."/>
            <person name="Kojima H."/>
        </authorList>
    </citation>
    <scope>NUCLEOTIDE SEQUENCE [LARGE SCALE GENOMIC DNA]</scope>
    <source>
        <strain evidence="11">Tokyo 01</strain>
    </source>
</reference>
<evidence type="ECO:0000256" key="2">
    <source>
        <dbReference type="ARBA" id="ARBA00022448"/>
    </source>
</evidence>
<reference evidence="11" key="2">
    <citation type="submission" date="2019-01" db="EMBL/GenBank/DDBJ databases">
        <title>Genome sequence of Desulfonema ishimotonii strain Tokyo 01.</title>
        <authorList>
            <person name="Fukui M."/>
        </authorList>
    </citation>
    <scope>NUCLEOTIDE SEQUENCE [LARGE SCALE GENOMIC DNA]</scope>
    <source>
        <strain evidence="11">Tokyo 01</strain>
    </source>
</reference>
<evidence type="ECO:0000256" key="6">
    <source>
        <dbReference type="ARBA" id="ARBA00023136"/>
    </source>
</evidence>
<dbReference type="EMBL" id="BEXT01000001">
    <property type="protein sequence ID" value="GBC63899.1"/>
    <property type="molecule type" value="Genomic_DNA"/>
</dbReference>
<evidence type="ECO:0000256" key="4">
    <source>
        <dbReference type="ARBA" id="ARBA00022989"/>
    </source>
</evidence>
<dbReference type="PROSITE" id="PS50042">
    <property type="entry name" value="CNMP_BINDING_3"/>
    <property type="match status" value="1"/>
</dbReference>
<dbReference type="PANTHER" id="PTHR45638:SF11">
    <property type="entry name" value="CYCLIC NUCLEOTIDE-GATED CATION CHANNEL SUBUNIT A"/>
    <property type="match status" value="1"/>
</dbReference>
<dbReference type="SMART" id="SM00100">
    <property type="entry name" value="cNMP"/>
    <property type="match status" value="1"/>
</dbReference>
<dbReference type="AlphaFoldDB" id="A0A401G3T7"/>
<comment type="subcellular location">
    <subcellularLocation>
        <location evidence="1">Membrane</location>
        <topology evidence="1">Multi-pass membrane protein</topology>
    </subcellularLocation>
</comment>
<dbReference type="PANTHER" id="PTHR45638">
    <property type="entry name" value="CYCLIC NUCLEOTIDE-GATED CATION CHANNEL SUBUNIT A"/>
    <property type="match status" value="1"/>
</dbReference>
<dbReference type="CDD" id="cd00038">
    <property type="entry name" value="CAP_ED"/>
    <property type="match status" value="1"/>
</dbReference>
<protein>
    <submittedName>
        <fullName evidence="10">Crp/Fnr family transcriptional regulator</fullName>
    </submittedName>
</protein>
<dbReference type="GO" id="GO:0044877">
    <property type="term" value="F:protein-containing complex binding"/>
    <property type="evidence" value="ECO:0007669"/>
    <property type="project" value="TreeGrafter"/>
</dbReference>
<dbReference type="RefSeq" id="WP_124330924.1">
    <property type="nucleotide sequence ID" value="NZ_BEXT01000001.1"/>
</dbReference>
<dbReference type="Proteomes" id="UP000288096">
    <property type="component" value="Unassembled WGS sequence"/>
</dbReference>
<evidence type="ECO:0000256" key="3">
    <source>
        <dbReference type="ARBA" id="ARBA00022692"/>
    </source>
</evidence>
<name>A0A401G3T7_9BACT</name>
<keyword evidence="11" id="KW-1185">Reference proteome</keyword>
<dbReference type="GO" id="GO:0016020">
    <property type="term" value="C:membrane"/>
    <property type="evidence" value="ECO:0007669"/>
    <property type="project" value="UniProtKB-SubCell"/>
</dbReference>
<evidence type="ECO:0000256" key="5">
    <source>
        <dbReference type="ARBA" id="ARBA00023065"/>
    </source>
</evidence>
<dbReference type="InterPro" id="IPR025497">
    <property type="entry name" value="PatA-like_N"/>
</dbReference>
<keyword evidence="6" id="KW-0472">Membrane</keyword>
<feature type="domain" description="Cyclic nucleotide-binding" evidence="9">
    <location>
        <begin position="119"/>
        <end position="235"/>
    </location>
</feature>
<keyword evidence="4" id="KW-1133">Transmembrane helix</keyword>
<dbReference type="InterPro" id="IPR000595">
    <property type="entry name" value="cNMP-bd_dom"/>
</dbReference>
<proteinExistence type="predicted"/>